<proteinExistence type="predicted"/>
<evidence type="ECO:0008006" key="3">
    <source>
        <dbReference type="Google" id="ProtNLM"/>
    </source>
</evidence>
<dbReference type="EMBL" id="SSMQ01000138">
    <property type="protein sequence ID" value="TKC92106.1"/>
    <property type="molecule type" value="Genomic_DNA"/>
</dbReference>
<dbReference type="RefSeq" id="WP_136936372.1">
    <property type="nucleotide sequence ID" value="NZ_SSMQ01000138.1"/>
</dbReference>
<name>A0A4U1IEI1_9BACT</name>
<evidence type="ECO:0000313" key="2">
    <source>
        <dbReference type="Proteomes" id="UP000309215"/>
    </source>
</evidence>
<evidence type="ECO:0000313" key="1">
    <source>
        <dbReference type="EMBL" id="TKC92106.1"/>
    </source>
</evidence>
<accession>A0A4U1IEI1</accession>
<organism evidence="1 2">
    <name type="scientific">Polyangium fumosum</name>
    <dbReference type="NCBI Taxonomy" id="889272"/>
    <lineage>
        <taxon>Bacteria</taxon>
        <taxon>Pseudomonadati</taxon>
        <taxon>Myxococcota</taxon>
        <taxon>Polyangia</taxon>
        <taxon>Polyangiales</taxon>
        <taxon>Polyangiaceae</taxon>
        <taxon>Polyangium</taxon>
    </lineage>
</organism>
<reference evidence="1 2" key="1">
    <citation type="submission" date="2019-04" db="EMBL/GenBank/DDBJ databases">
        <authorList>
            <person name="Li Y."/>
            <person name="Wang J."/>
        </authorList>
    </citation>
    <scope>NUCLEOTIDE SEQUENCE [LARGE SCALE GENOMIC DNA]</scope>
    <source>
        <strain evidence="1 2">DSM 14668</strain>
    </source>
</reference>
<protein>
    <recommendedName>
        <fullName evidence="3">ATP-binding protein</fullName>
    </recommendedName>
</protein>
<sequence>MSTGPAKSLDEAYDLLDPRPLLFTKGDGKRSAASDARFYTELPQPDGTQLSALSPMARLKMQLMRGGGHTKVFLSGHVGSGKSTQINRLAADPDIVRAFEVVTLRFESQEWDVLDGEQVQFRIAAVLYEWGNEQGLLDKQLVNAEKKKRWKTLFEQLESAIYGATGITVKEAKVGGEIDLVVGKLKQELTLSEGRRKQLRELGETQESLLRDLVAALVHDIEGKLSERGQGRSLLLLVDDLDKVARAESQKDIFERSLNTLLQLPLRVLYTVPSGFYFGSTLSMLRQPLAYLYPIRILHKAPQSFDPEQAFQPDQFGFFKDVLHSRVEAGLFEEDAIRIAAIYSGGVLRDFFHLLREAILVAEYNKIAVVDKRTMKATIADARLRESPGLYAPDFDALAHVHRTNELRQSEDRRYLDEGRVVECYNGKVWFEVNPLLWAMLEGRP</sequence>
<dbReference type="OrthoDB" id="2022508at2"/>
<dbReference type="SUPFAM" id="SSF52540">
    <property type="entry name" value="P-loop containing nucleoside triphosphate hydrolases"/>
    <property type="match status" value="1"/>
</dbReference>
<dbReference type="InterPro" id="IPR027417">
    <property type="entry name" value="P-loop_NTPase"/>
</dbReference>
<dbReference type="AlphaFoldDB" id="A0A4U1IEI1"/>
<keyword evidence="2" id="KW-1185">Reference proteome</keyword>
<comment type="caution">
    <text evidence="1">The sequence shown here is derived from an EMBL/GenBank/DDBJ whole genome shotgun (WGS) entry which is preliminary data.</text>
</comment>
<dbReference type="Proteomes" id="UP000309215">
    <property type="component" value="Unassembled WGS sequence"/>
</dbReference>
<gene>
    <name evidence="1" type="ORF">E8A74_50405</name>
</gene>